<reference evidence="2" key="1">
    <citation type="journal article" date="2019" name="Int. J. Syst. Evol. Microbiol.">
        <title>The Global Catalogue of Microorganisms (GCM) 10K type strain sequencing project: providing services to taxonomists for standard genome sequencing and annotation.</title>
        <authorList>
            <consortium name="The Broad Institute Genomics Platform"/>
            <consortium name="The Broad Institute Genome Sequencing Center for Infectious Disease"/>
            <person name="Wu L."/>
            <person name="Ma J."/>
        </authorList>
    </citation>
    <scope>NUCLEOTIDE SEQUENCE [LARGE SCALE GENOMIC DNA]</scope>
    <source>
        <strain evidence="2">KCTC 22280</strain>
    </source>
</reference>
<sequence>MAPGGGNTTKIKGIINHWHEEVRGTDDAHTIANIRHGGVVAAIVADQQTGITEFWLAGVENPVQNIRCNLATTAGAMAEFGQSDRQGSALSHGKRKERSLADNADRVPWFLSIRPEQLRPTY</sequence>
<organism evidence="1 2">
    <name type="scientific">Marinobacter zhanjiangensis</name>
    <dbReference type="NCBI Taxonomy" id="578215"/>
    <lineage>
        <taxon>Bacteria</taxon>
        <taxon>Pseudomonadati</taxon>
        <taxon>Pseudomonadota</taxon>
        <taxon>Gammaproteobacteria</taxon>
        <taxon>Pseudomonadales</taxon>
        <taxon>Marinobacteraceae</taxon>
        <taxon>Marinobacter</taxon>
    </lineage>
</organism>
<accession>A0ABQ3B8E8</accession>
<name>A0ABQ3B8E8_9GAMM</name>
<dbReference type="EMBL" id="BMXV01000006">
    <property type="protein sequence ID" value="GGY78544.1"/>
    <property type="molecule type" value="Genomic_DNA"/>
</dbReference>
<keyword evidence="2" id="KW-1185">Reference proteome</keyword>
<comment type="caution">
    <text evidence="1">The sequence shown here is derived from an EMBL/GenBank/DDBJ whole genome shotgun (WGS) entry which is preliminary data.</text>
</comment>
<evidence type="ECO:0000313" key="1">
    <source>
        <dbReference type="EMBL" id="GGY78544.1"/>
    </source>
</evidence>
<evidence type="ECO:0000313" key="2">
    <source>
        <dbReference type="Proteomes" id="UP000601597"/>
    </source>
</evidence>
<proteinExistence type="predicted"/>
<gene>
    <name evidence="1" type="ORF">GCM10007071_27350</name>
</gene>
<dbReference type="Proteomes" id="UP000601597">
    <property type="component" value="Unassembled WGS sequence"/>
</dbReference>
<protein>
    <submittedName>
        <fullName evidence="1">Uncharacterized protein</fullName>
    </submittedName>
</protein>